<dbReference type="Proteomes" id="UP000694866">
    <property type="component" value="Unplaced"/>
</dbReference>
<evidence type="ECO:0000313" key="3">
    <source>
        <dbReference type="EMBL" id="JAG75231.1"/>
    </source>
</evidence>
<keyword evidence="2" id="KW-0472">Membrane</keyword>
<sequence>MHGTLTMVFTIYCLITTCGVKTFGIILFIYSSYFKIFWCFFFSVVVMSIFVIYARGRDELKRTIVNGEPLEETFDELQMFEEIRCKLTSLTADLKSKGISIHAVKVLAKFATGMLARMENDRRVSANQCTKSVKTLMESLQSMENEVKELQGEILDMSERRVGFKDLFSQRSTENISEKSINFPRK</sequence>
<name>A0A0C9RAX4_9HYME</name>
<feature type="transmembrane region" description="Helical" evidence="2">
    <location>
        <begin position="7"/>
        <end position="29"/>
    </location>
</feature>
<keyword evidence="2" id="KW-0812">Transmembrane</keyword>
<dbReference type="EMBL" id="GBYB01005465">
    <property type="protein sequence ID" value="JAG75232.1"/>
    <property type="molecule type" value="Transcribed_RNA"/>
</dbReference>
<protein>
    <submittedName>
        <fullName evidence="4">CEP290_0 protein</fullName>
    </submittedName>
    <submittedName>
        <fullName evidence="3">CEP290_1 protein</fullName>
    </submittedName>
</protein>
<reference evidence="4" key="1">
    <citation type="submission" date="2015-01" db="EMBL/GenBank/DDBJ databases">
        <title>Transcriptome Assembly of Fopius arisanus.</title>
        <authorList>
            <person name="Geib S."/>
        </authorList>
    </citation>
    <scope>NUCLEOTIDE SEQUENCE</scope>
</reference>
<evidence type="ECO:0000313" key="4">
    <source>
        <dbReference type="EMBL" id="JAG75232.1"/>
    </source>
</evidence>
<accession>A0A9R1TXF4</accession>
<evidence type="ECO:0000256" key="1">
    <source>
        <dbReference type="SAM" id="Coils"/>
    </source>
</evidence>
<accession>A0A0C9RAX4</accession>
<feature type="transmembrane region" description="Helical" evidence="2">
    <location>
        <begin position="35"/>
        <end position="54"/>
    </location>
</feature>
<evidence type="ECO:0000313" key="5">
    <source>
        <dbReference type="Proteomes" id="UP000694866"/>
    </source>
</evidence>
<evidence type="ECO:0000313" key="6">
    <source>
        <dbReference type="RefSeq" id="XP_011301421.1"/>
    </source>
</evidence>
<keyword evidence="2" id="KW-1133">Transmembrane helix</keyword>
<evidence type="ECO:0000256" key="2">
    <source>
        <dbReference type="SAM" id="Phobius"/>
    </source>
</evidence>
<dbReference type="RefSeq" id="XP_011301421.1">
    <property type="nucleotide sequence ID" value="XM_011303119.1"/>
</dbReference>
<organism evidence="4">
    <name type="scientific">Fopius arisanus</name>
    <dbReference type="NCBI Taxonomy" id="64838"/>
    <lineage>
        <taxon>Eukaryota</taxon>
        <taxon>Metazoa</taxon>
        <taxon>Ecdysozoa</taxon>
        <taxon>Arthropoda</taxon>
        <taxon>Hexapoda</taxon>
        <taxon>Insecta</taxon>
        <taxon>Pterygota</taxon>
        <taxon>Neoptera</taxon>
        <taxon>Endopterygota</taxon>
        <taxon>Hymenoptera</taxon>
        <taxon>Apocrita</taxon>
        <taxon>Ichneumonoidea</taxon>
        <taxon>Braconidae</taxon>
        <taxon>Opiinae</taxon>
        <taxon>Fopius</taxon>
    </lineage>
</organism>
<dbReference type="AlphaFoldDB" id="A0A0C9RAX4"/>
<keyword evidence="1" id="KW-0175">Coiled coil</keyword>
<gene>
    <name evidence="4" type="primary">CEP290_0</name>
    <name evidence="3" type="synonym">CEP290_1</name>
    <name evidence="6" type="synonym">LOC105265569</name>
    <name evidence="3" type="ORF">g.14636</name>
    <name evidence="4" type="ORF">g.14638</name>
</gene>
<proteinExistence type="predicted"/>
<dbReference type="GeneID" id="105265569"/>
<dbReference type="KEGG" id="fas:105265569"/>
<reference evidence="6" key="2">
    <citation type="submission" date="2025-04" db="UniProtKB">
        <authorList>
            <consortium name="RefSeq"/>
        </authorList>
    </citation>
    <scope>IDENTIFICATION</scope>
    <source>
        <strain evidence="6">USDA-PBARC FA_bdor</strain>
        <tissue evidence="6">Whole organism</tissue>
    </source>
</reference>
<feature type="coiled-coil region" evidence="1">
    <location>
        <begin position="126"/>
        <end position="160"/>
    </location>
</feature>
<dbReference type="EMBL" id="GBYB01005464">
    <property type="protein sequence ID" value="JAG75231.1"/>
    <property type="molecule type" value="Transcribed_RNA"/>
</dbReference>
<keyword evidence="5" id="KW-1185">Reference proteome</keyword>